<dbReference type="GO" id="GO:0005634">
    <property type="term" value="C:nucleus"/>
    <property type="evidence" value="ECO:0007669"/>
    <property type="project" value="TreeGrafter"/>
</dbReference>
<organism evidence="7 8">
    <name type="scientific">Edhazardia aedis (strain USNM 41457)</name>
    <name type="common">Microsporidian parasite</name>
    <dbReference type="NCBI Taxonomy" id="1003232"/>
    <lineage>
        <taxon>Eukaryota</taxon>
        <taxon>Fungi</taxon>
        <taxon>Fungi incertae sedis</taxon>
        <taxon>Microsporidia</taxon>
        <taxon>Edhazardia</taxon>
    </lineage>
</organism>
<feature type="coiled-coil region" evidence="4">
    <location>
        <begin position="360"/>
        <end position="387"/>
    </location>
</feature>
<feature type="coiled-coil region" evidence="4">
    <location>
        <begin position="615"/>
        <end position="649"/>
    </location>
</feature>
<dbReference type="FunCoup" id="J9D2Q0">
    <property type="interactions" value="254"/>
</dbReference>
<gene>
    <name evidence="7" type="ORF">EDEG_03658</name>
</gene>
<feature type="coiled-coil region" evidence="4">
    <location>
        <begin position="898"/>
        <end position="1004"/>
    </location>
</feature>
<reference evidence="7 8" key="1">
    <citation type="submission" date="2011-08" db="EMBL/GenBank/DDBJ databases">
        <authorList>
            <person name="Liu Z.J."/>
            <person name="Shi F.L."/>
            <person name="Lu J.Q."/>
            <person name="Li M."/>
            <person name="Wang Z.L."/>
        </authorList>
    </citation>
    <scope>NUCLEOTIDE SEQUENCE [LARGE SCALE GENOMIC DNA]</scope>
    <source>
        <strain evidence="7 8">USNM 41457</strain>
    </source>
</reference>
<dbReference type="Proteomes" id="UP000003163">
    <property type="component" value="Unassembled WGS sequence"/>
</dbReference>
<sequence>MAKHYLKSLNLTNFQTYAQASFTFHPNLNFICAPNGSGKSTIANALCFLCLGNPKNLSRNVDLGGYIKFGSDYFIIEGVFYVGRNVSIKRIVSLKNKDVDNCVDVVSSYEESSETGIESLGFNSRDKIDAKIKVNSNGRNVKAYIDETDSRPKSIKEIKRSRSRSINNDSDDIVLTQTIKNVKINTHEQNEMDGKMDNIPLSSKTINRSKRNAALINKESTRTSTTSQYFINNEKVTREELKKFYKEYNIDVSSLTQFLPQERVSDFVKMSGEEIFNAIFNVEDMHKDEIESILKLENGHADLSSNLMQLNSECAVFEKQVIHLKEVVDKVMLKNEKEKRIRFMQMKIKYLDYDICMRRESMLKEEIKAYQIRFKNLNERIEGINSQIESIDVSENKRLIKHMEKNINAFTLSNDILQESVNKICGFNKNLNDLSIDLNHLLKRKEALAEDLQNTKEMKNDLSRRIRSHKEINITESIIKLCDSFIKEIKKVKKDDLEYYNPIENKIKNYAKYLKGTNSDSKKGSNISHNESNISLCNDNRSNSKSDDNRTISNECVDNSNINKDDIESNTSNIIDSNNRYNKRSSKKFKSNIVEEKYSNEDIQKHIKSLIEEIVNKKYREKQELKRSEHNLKEKSYEIKRKYDKLEEQRQKDNQRMGKLRQFSRDTYDAVCWLRNNKSKFKEKIFEPSFLSINITDFLVEVETMLSLNALTSFICINDDDFSLLAKILKDQMKLSVNIFLLNKNDYANDFNKNKNRSDSNDSSMKANNCNSNAIGINNNSRNSIVDEEINKSTGDDRLPRPLIDREIIKKENLDGYIIDFISAPIEHKLVLCLLTNLHNVPVTKKNVDEQMLFRRYNFKKLIANNRYFELKRSRYNTNDFVTIDSEIKPRNLFELVSENATESLEMLNEERRELSEKLKEILDNLNKIDAEINNLFELKTSSGKIYSELKENKERKVAMENKLLNLESKIKDFEDKIKNNKKITEIESNKQRILRDLKNYIDNLEDFFDSGVSIKDLLKSKTLDFNYYLNINGNDNNLNSNSQLVLNSLNEEDDEYEDNGNETINKHHSQPTNNINGSVQNYINNTDNNIISINSISNNVIRNVNNMNNKNKYYLYEIIQKIYSYEKENKEKIKRKEDLINTKRLLNEDLHLCETEMNKFQEECIESKIEKKKLKAEIRSLDKSIEKYYKEDVKNMNLNNFVKNSITEKDDISDEIEEKNNYFVKNVDEDLFIIRKPKNKSIQSNISMNSNIEFNNIDPNIQLNSNNKEFDNINDSTKQLSKKIKNSNDSNKNNNINSIDKINISLVSYDQYKKDYLENLPTLKPQLETEINREELELQYIKTDSKSIDEYNTKNKKLKNIKTEKNTLTDEMNSLREQLISMKNSLAKKVKNTIDSIDKIFNNFF</sequence>
<dbReference type="Pfam" id="PF13476">
    <property type="entry name" value="AAA_23"/>
    <property type="match status" value="1"/>
</dbReference>
<comment type="similarity">
    <text evidence="1">Belongs to the SMC family. SMC5 subfamily.</text>
</comment>
<feature type="coiled-coil region" evidence="4">
    <location>
        <begin position="1352"/>
        <end position="1386"/>
    </location>
</feature>
<dbReference type="VEuPathDB" id="MicrosporidiaDB:EDEG_03658"/>
<protein>
    <recommendedName>
        <fullName evidence="2">Structural maintenance of chromosomes protein 5</fullName>
    </recommendedName>
</protein>
<evidence type="ECO:0000256" key="1">
    <source>
        <dbReference type="ARBA" id="ARBA00010171"/>
    </source>
</evidence>
<reference evidence="8" key="2">
    <citation type="submission" date="2015-07" db="EMBL/GenBank/DDBJ databases">
        <title>Contrasting host-pathogen interactions and genome evolution in two generalist and specialist microsporidian pathogens of mosquitoes.</title>
        <authorList>
            <consortium name="The Broad Institute Genomics Platform"/>
            <consortium name="The Broad Institute Genome Sequencing Center for Infectious Disease"/>
            <person name="Cuomo C.A."/>
            <person name="Sanscrainte N.D."/>
            <person name="Goldberg J.M."/>
            <person name="Heiman D."/>
            <person name="Young S."/>
            <person name="Zeng Q."/>
            <person name="Becnel J.J."/>
            <person name="Birren B.W."/>
        </authorList>
    </citation>
    <scope>NUCLEOTIDE SEQUENCE [LARGE SCALE GENOMIC DNA]</scope>
    <source>
        <strain evidence="8">USNM 41457</strain>
    </source>
</reference>
<proteinExistence type="inferred from homology"/>
<dbReference type="STRING" id="1003232.J9D2Q0"/>
<evidence type="ECO:0000259" key="6">
    <source>
        <dbReference type="Pfam" id="PF13476"/>
    </source>
</evidence>
<dbReference type="PANTHER" id="PTHR45916:SF1">
    <property type="entry name" value="STRUCTURAL MAINTENANCE OF CHROMOSOMES PROTEIN 5"/>
    <property type="match status" value="1"/>
</dbReference>
<dbReference type="SUPFAM" id="SSF52540">
    <property type="entry name" value="P-loop containing nucleoside triphosphate hydrolases"/>
    <property type="match status" value="1"/>
</dbReference>
<keyword evidence="3 4" id="KW-0175">Coiled coil</keyword>
<feature type="region of interest" description="Disordered" evidence="5">
    <location>
        <begin position="518"/>
        <end position="571"/>
    </location>
</feature>
<feature type="compositionally biased region" description="Polar residues" evidence="5">
    <location>
        <begin position="551"/>
        <end position="562"/>
    </location>
</feature>
<feature type="domain" description="Rad50/SbcC-type AAA" evidence="6">
    <location>
        <begin position="8"/>
        <end position="389"/>
    </location>
</feature>
<dbReference type="InParanoid" id="J9D2Q0"/>
<name>J9D2Q0_EDHAE</name>
<comment type="caution">
    <text evidence="7">The sequence shown here is derived from an EMBL/GenBank/DDBJ whole genome shotgun (WGS) entry which is preliminary data.</text>
</comment>
<dbReference type="GO" id="GO:0003697">
    <property type="term" value="F:single-stranded DNA binding"/>
    <property type="evidence" value="ECO:0007669"/>
    <property type="project" value="TreeGrafter"/>
</dbReference>
<feature type="region of interest" description="Disordered" evidence="5">
    <location>
        <begin position="1053"/>
        <end position="1079"/>
    </location>
</feature>
<dbReference type="GO" id="GO:0030915">
    <property type="term" value="C:Smc5-Smc6 complex"/>
    <property type="evidence" value="ECO:0007669"/>
    <property type="project" value="TreeGrafter"/>
</dbReference>
<dbReference type="GO" id="GO:0000724">
    <property type="term" value="P:double-strand break repair via homologous recombination"/>
    <property type="evidence" value="ECO:0007669"/>
    <property type="project" value="TreeGrafter"/>
</dbReference>
<dbReference type="InterPro" id="IPR027417">
    <property type="entry name" value="P-loop_NTPase"/>
</dbReference>
<feature type="compositionally biased region" description="Polar residues" evidence="5">
    <location>
        <begin position="518"/>
        <end position="537"/>
    </location>
</feature>
<dbReference type="HOGENOM" id="CLU_253973_0_0_1"/>
<dbReference type="PANTHER" id="PTHR45916">
    <property type="entry name" value="STRUCTURAL MAINTENANCE OF CHROMOSOMES PROTEIN 5"/>
    <property type="match status" value="1"/>
</dbReference>
<evidence type="ECO:0000313" key="7">
    <source>
        <dbReference type="EMBL" id="EJW01859.1"/>
    </source>
</evidence>
<evidence type="ECO:0000256" key="5">
    <source>
        <dbReference type="SAM" id="MobiDB-lite"/>
    </source>
</evidence>
<feature type="coiled-coil region" evidence="4">
    <location>
        <begin position="431"/>
        <end position="472"/>
    </location>
</feature>
<evidence type="ECO:0000256" key="3">
    <source>
        <dbReference type="ARBA" id="ARBA00023054"/>
    </source>
</evidence>
<evidence type="ECO:0000256" key="2">
    <source>
        <dbReference type="ARBA" id="ARBA00018687"/>
    </source>
</evidence>
<keyword evidence="8" id="KW-1185">Reference proteome</keyword>
<dbReference type="EMBL" id="AFBI03000107">
    <property type="protein sequence ID" value="EJW01859.1"/>
    <property type="molecule type" value="Genomic_DNA"/>
</dbReference>
<accession>J9D2Q0</accession>
<dbReference type="Gene3D" id="3.40.50.300">
    <property type="entry name" value="P-loop containing nucleotide triphosphate hydrolases"/>
    <property type="match status" value="2"/>
</dbReference>
<evidence type="ECO:0000313" key="8">
    <source>
        <dbReference type="Proteomes" id="UP000003163"/>
    </source>
</evidence>
<dbReference type="InterPro" id="IPR038729">
    <property type="entry name" value="Rad50/SbcC_AAA"/>
</dbReference>
<evidence type="ECO:0000256" key="4">
    <source>
        <dbReference type="SAM" id="Coils"/>
    </source>
</evidence>
<feature type="coiled-coil region" evidence="4">
    <location>
        <begin position="1144"/>
        <end position="1192"/>
    </location>
</feature>
<feature type="coiled-coil region" evidence="4">
    <location>
        <begin position="293"/>
        <end position="320"/>
    </location>
</feature>
<dbReference type="OrthoDB" id="10254973at2759"/>